<accession>A0A6A5XI52</accession>
<evidence type="ECO:0000313" key="3">
    <source>
        <dbReference type="Proteomes" id="UP000799778"/>
    </source>
</evidence>
<proteinExistence type="predicted"/>
<organism evidence="2 3">
    <name type="scientific">Aaosphaeria arxii CBS 175.79</name>
    <dbReference type="NCBI Taxonomy" id="1450172"/>
    <lineage>
        <taxon>Eukaryota</taxon>
        <taxon>Fungi</taxon>
        <taxon>Dikarya</taxon>
        <taxon>Ascomycota</taxon>
        <taxon>Pezizomycotina</taxon>
        <taxon>Dothideomycetes</taxon>
        <taxon>Pleosporomycetidae</taxon>
        <taxon>Pleosporales</taxon>
        <taxon>Pleosporales incertae sedis</taxon>
        <taxon>Aaosphaeria</taxon>
    </lineage>
</organism>
<name>A0A6A5XI52_9PLEO</name>
<feature type="region of interest" description="Disordered" evidence="1">
    <location>
        <begin position="107"/>
        <end position="215"/>
    </location>
</feature>
<dbReference type="AlphaFoldDB" id="A0A6A5XI52"/>
<sequence>MPCYIRRDPSFQPHQPSPSDILAPDAQLAFLENQQYRGHDIRSALTSLFGGPIWLDFCPSPLSVVPRHIWHPELEIGFDIGPGGGLFVTIERARRALAEIQAGSMPGFIPSGRSSGGGGGVGGRRPSMPQPGTGGNNEGGFRGYISPDGGLDARPPAFEEVEPEYWLGRRDGEGPGRRRGSLRRGHGGGRGRGGRGRGQRGGGQGGGAGRGAGTWPRMARGGMFGLDGNADENDECKCGDDIQLAPKRGGRNSMYNTIATVPLSPQNEKCRGKAGDSDTSQREIHRRPVQFPWRNEVGQTGDQNAPGSARYNAGRSAVRRAKANEKSRATQKVKSPRRREASHEGRVTLKSVFSRLFAPHRRRTSEPTRRDRSMRKPRASPGLRAQTAPSTYEGPPSWRTYATEPELFSSKGEEYGTKPSSSQAGPRRHTSNANSRSKPPPPPNEHTSPPQAHSTTTLPISDTRIPTKGTRTANPQTIRDSSGKPRYHYIHLHTNPTIEAISLRKAIENESRRAMIARNMRPGEAASKVTKALRMQKQVKELGHGLFDGPKGKIYTVQRGNEHVLGCMLAIGKVDGEEWVLLGPGVKGSKGCFFVLLRKAR</sequence>
<feature type="compositionally biased region" description="Gly residues" evidence="1">
    <location>
        <begin position="199"/>
        <end position="212"/>
    </location>
</feature>
<feature type="compositionally biased region" description="Polar residues" evidence="1">
    <location>
        <begin position="297"/>
        <end position="306"/>
    </location>
</feature>
<feature type="region of interest" description="Disordered" evidence="1">
    <location>
        <begin position="296"/>
        <end position="486"/>
    </location>
</feature>
<dbReference type="EMBL" id="ML978072">
    <property type="protein sequence ID" value="KAF2012633.1"/>
    <property type="molecule type" value="Genomic_DNA"/>
</dbReference>
<feature type="compositionally biased region" description="Polar residues" evidence="1">
    <location>
        <begin position="451"/>
        <end position="460"/>
    </location>
</feature>
<evidence type="ECO:0000313" key="2">
    <source>
        <dbReference type="EMBL" id="KAF2012633.1"/>
    </source>
</evidence>
<gene>
    <name evidence="2" type="ORF">BU24DRAFT_484353</name>
</gene>
<keyword evidence="3" id="KW-1185">Reference proteome</keyword>
<reference evidence="2" key="1">
    <citation type="journal article" date="2020" name="Stud. Mycol.">
        <title>101 Dothideomycetes genomes: a test case for predicting lifestyles and emergence of pathogens.</title>
        <authorList>
            <person name="Haridas S."/>
            <person name="Albert R."/>
            <person name="Binder M."/>
            <person name="Bloem J."/>
            <person name="Labutti K."/>
            <person name="Salamov A."/>
            <person name="Andreopoulos B."/>
            <person name="Baker S."/>
            <person name="Barry K."/>
            <person name="Bills G."/>
            <person name="Bluhm B."/>
            <person name="Cannon C."/>
            <person name="Castanera R."/>
            <person name="Culley D."/>
            <person name="Daum C."/>
            <person name="Ezra D."/>
            <person name="Gonzalez J."/>
            <person name="Henrissat B."/>
            <person name="Kuo A."/>
            <person name="Liang C."/>
            <person name="Lipzen A."/>
            <person name="Lutzoni F."/>
            <person name="Magnuson J."/>
            <person name="Mondo S."/>
            <person name="Nolan M."/>
            <person name="Ohm R."/>
            <person name="Pangilinan J."/>
            <person name="Park H.-J."/>
            <person name="Ramirez L."/>
            <person name="Alfaro M."/>
            <person name="Sun H."/>
            <person name="Tritt A."/>
            <person name="Yoshinaga Y."/>
            <person name="Zwiers L.-H."/>
            <person name="Turgeon B."/>
            <person name="Goodwin S."/>
            <person name="Spatafora J."/>
            <person name="Crous P."/>
            <person name="Grigoriev I."/>
        </authorList>
    </citation>
    <scope>NUCLEOTIDE SEQUENCE</scope>
    <source>
        <strain evidence="2">CBS 175.79</strain>
    </source>
</reference>
<evidence type="ECO:0000256" key="1">
    <source>
        <dbReference type="SAM" id="MobiDB-lite"/>
    </source>
</evidence>
<feature type="compositionally biased region" description="Gly residues" evidence="1">
    <location>
        <begin position="114"/>
        <end position="123"/>
    </location>
</feature>
<dbReference type="GeneID" id="54290731"/>
<feature type="compositionally biased region" description="Gly residues" evidence="1">
    <location>
        <begin position="132"/>
        <end position="142"/>
    </location>
</feature>
<dbReference type="OrthoDB" id="3672634at2759"/>
<feature type="compositionally biased region" description="Basic residues" evidence="1">
    <location>
        <begin position="177"/>
        <end position="198"/>
    </location>
</feature>
<protein>
    <submittedName>
        <fullName evidence="2">Uncharacterized protein</fullName>
    </submittedName>
</protein>
<dbReference type="Proteomes" id="UP000799778">
    <property type="component" value="Unassembled WGS sequence"/>
</dbReference>
<feature type="compositionally biased region" description="Basic and acidic residues" evidence="1">
    <location>
        <begin position="167"/>
        <end position="176"/>
    </location>
</feature>
<feature type="compositionally biased region" description="Polar residues" evidence="1">
    <location>
        <begin position="469"/>
        <end position="480"/>
    </location>
</feature>
<dbReference type="RefSeq" id="XP_033380972.1">
    <property type="nucleotide sequence ID" value="XM_033533334.1"/>
</dbReference>
<feature type="compositionally biased region" description="Basic and acidic residues" evidence="1">
    <location>
        <begin position="338"/>
        <end position="347"/>
    </location>
</feature>